<keyword evidence="12" id="KW-0902">Two-component regulatory system</keyword>
<dbReference type="Pfam" id="PF02518">
    <property type="entry name" value="HATPase_c"/>
    <property type="match status" value="1"/>
</dbReference>
<evidence type="ECO:0000256" key="11">
    <source>
        <dbReference type="ARBA" id="ARBA00022989"/>
    </source>
</evidence>
<keyword evidence="10" id="KW-0067">ATP-binding</keyword>
<dbReference type="SUPFAM" id="SSF55785">
    <property type="entry name" value="PYP-like sensor domain (PAS domain)"/>
    <property type="match status" value="1"/>
</dbReference>
<dbReference type="OrthoDB" id="5522912at2"/>
<evidence type="ECO:0000256" key="14">
    <source>
        <dbReference type="ARBA" id="ARBA00064003"/>
    </source>
</evidence>
<feature type="domain" description="Response regulatory" evidence="19">
    <location>
        <begin position="580"/>
        <end position="699"/>
    </location>
</feature>
<keyword evidence="6" id="KW-0808">Transferase</keyword>
<name>A0A1X7C0J3_9BACT</name>
<dbReference type="PANTHER" id="PTHR45339">
    <property type="entry name" value="HYBRID SIGNAL TRANSDUCTION HISTIDINE KINASE J"/>
    <property type="match status" value="1"/>
</dbReference>
<dbReference type="AlphaFoldDB" id="A0A1X7C0J3"/>
<dbReference type="InterPro" id="IPR001789">
    <property type="entry name" value="Sig_transdc_resp-reg_receiver"/>
</dbReference>
<dbReference type="STRING" id="1519643.SAMN06295933_0031"/>
<dbReference type="SUPFAM" id="SSF47384">
    <property type="entry name" value="Homodimeric domain of signal transducing histidine kinase"/>
    <property type="match status" value="1"/>
</dbReference>
<gene>
    <name evidence="22" type="ORF">SAMN06295933_0031</name>
</gene>
<dbReference type="PROSITE" id="PS50109">
    <property type="entry name" value="HIS_KIN"/>
    <property type="match status" value="1"/>
</dbReference>
<keyword evidence="23" id="KW-1185">Reference proteome</keyword>
<evidence type="ECO:0000256" key="2">
    <source>
        <dbReference type="ARBA" id="ARBA00004651"/>
    </source>
</evidence>
<feature type="domain" description="HPt" evidence="21">
    <location>
        <begin position="730"/>
        <end position="822"/>
    </location>
</feature>
<dbReference type="GO" id="GO:0000155">
    <property type="term" value="F:phosphorelay sensor kinase activity"/>
    <property type="evidence" value="ECO:0007669"/>
    <property type="project" value="InterPro"/>
</dbReference>
<dbReference type="CDD" id="cd16922">
    <property type="entry name" value="HATPase_EvgS-ArcB-TorS-like"/>
    <property type="match status" value="1"/>
</dbReference>
<dbReference type="Gene3D" id="1.10.287.130">
    <property type="match status" value="1"/>
</dbReference>
<dbReference type="InterPro" id="IPR003594">
    <property type="entry name" value="HATPase_dom"/>
</dbReference>
<evidence type="ECO:0000256" key="16">
    <source>
        <dbReference type="PROSITE-ProRule" id="PRU00110"/>
    </source>
</evidence>
<dbReference type="Gene3D" id="3.30.565.10">
    <property type="entry name" value="Histidine kinase-like ATPase, C-terminal domain"/>
    <property type="match status" value="1"/>
</dbReference>
<evidence type="ECO:0000256" key="5">
    <source>
        <dbReference type="ARBA" id="ARBA00022553"/>
    </source>
</evidence>
<evidence type="ECO:0000313" key="22">
    <source>
        <dbReference type="EMBL" id="SME87772.1"/>
    </source>
</evidence>
<dbReference type="PANTHER" id="PTHR45339:SF1">
    <property type="entry name" value="HYBRID SIGNAL TRANSDUCTION HISTIDINE KINASE J"/>
    <property type="match status" value="1"/>
</dbReference>
<dbReference type="InterPro" id="IPR005467">
    <property type="entry name" value="His_kinase_dom"/>
</dbReference>
<evidence type="ECO:0000259" key="18">
    <source>
        <dbReference type="PROSITE" id="PS50109"/>
    </source>
</evidence>
<protein>
    <recommendedName>
        <fullName evidence="15">Sensory/regulatory protein RpfC</fullName>
        <ecNumber evidence="3">2.7.13.3</ecNumber>
    </recommendedName>
</protein>
<evidence type="ECO:0000256" key="1">
    <source>
        <dbReference type="ARBA" id="ARBA00000085"/>
    </source>
</evidence>
<dbReference type="InterPro" id="IPR036890">
    <property type="entry name" value="HATPase_C_sf"/>
</dbReference>
<dbReference type="InterPro" id="IPR000014">
    <property type="entry name" value="PAS"/>
</dbReference>
<keyword evidence="13" id="KW-0472">Membrane</keyword>
<proteinExistence type="predicted"/>
<dbReference type="Pfam" id="PF00072">
    <property type="entry name" value="Response_reg"/>
    <property type="match status" value="2"/>
</dbReference>
<dbReference type="Pfam" id="PF01627">
    <property type="entry name" value="Hpt"/>
    <property type="match status" value="1"/>
</dbReference>
<evidence type="ECO:0000259" key="19">
    <source>
        <dbReference type="PROSITE" id="PS50110"/>
    </source>
</evidence>
<dbReference type="PROSITE" id="PS50110">
    <property type="entry name" value="RESPONSE_REGULATORY"/>
    <property type="match status" value="2"/>
</dbReference>
<keyword evidence="4" id="KW-1003">Cell membrane</keyword>
<dbReference type="SUPFAM" id="SSF52172">
    <property type="entry name" value="CheY-like"/>
    <property type="match status" value="2"/>
</dbReference>
<dbReference type="Gene3D" id="1.20.120.160">
    <property type="entry name" value="HPT domain"/>
    <property type="match status" value="1"/>
</dbReference>
<organism evidence="22 23">
    <name type="scientific">Desulfovibrio gilichinskyi</name>
    <dbReference type="NCBI Taxonomy" id="1519643"/>
    <lineage>
        <taxon>Bacteria</taxon>
        <taxon>Pseudomonadati</taxon>
        <taxon>Thermodesulfobacteriota</taxon>
        <taxon>Desulfovibrionia</taxon>
        <taxon>Desulfovibrionales</taxon>
        <taxon>Desulfovibrionaceae</taxon>
        <taxon>Desulfovibrio</taxon>
    </lineage>
</organism>
<comment type="catalytic activity">
    <reaction evidence="1">
        <text>ATP + protein L-histidine = ADP + protein N-phospho-L-histidine.</text>
        <dbReference type="EC" id="2.7.13.3"/>
    </reaction>
</comment>
<dbReference type="InterPro" id="IPR000700">
    <property type="entry name" value="PAS-assoc_C"/>
</dbReference>
<evidence type="ECO:0000259" key="21">
    <source>
        <dbReference type="PROSITE" id="PS50894"/>
    </source>
</evidence>
<dbReference type="InterPro" id="IPR036641">
    <property type="entry name" value="HPT_dom_sf"/>
</dbReference>
<dbReference type="PROSITE" id="PS50894">
    <property type="entry name" value="HPT"/>
    <property type="match status" value="1"/>
</dbReference>
<evidence type="ECO:0000256" key="13">
    <source>
        <dbReference type="ARBA" id="ARBA00023136"/>
    </source>
</evidence>
<evidence type="ECO:0000313" key="23">
    <source>
        <dbReference type="Proteomes" id="UP000192906"/>
    </source>
</evidence>
<evidence type="ECO:0000256" key="8">
    <source>
        <dbReference type="ARBA" id="ARBA00022741"/>
    </source>
</evidence>
<dbReference type="CDD" id="cd00082">
    <property type="entry name" value="HisKA"/>
    <property type="match status" value="1"/>
</dbReference>
<evidence type="ECO:0000256" key="10">
    <source>
        <dbReference type="ARBA" id="ARBA00022840"/>
    </source>
</evidence>
<dbReference type="Gene3D" id="3.40.50.2300">
    <property type="match status" value="2"/>
</dbReference>
<dbReference type="EC" id="2.7.13.3" evidence="3"/>
<dbReference type="InterPro" id="IPR013656">
    <property type="entry name" value="PAS_4"/>
</dbReference>
<dbReference type="Pfam" id="PF00512">
    <property type="entry name" value="HisKA"/>
    <property type="match status" value="1"/>
</dbReference>
<dbReference type="PROSITE" id="PS50113">
    <property type="entry name" value="PAC"/>
    <property type="match status" value="1"/>
</dbReference>
<dbReference type="Pfam" id="PF08448">
    <property type="entry name" value="PAS_4"/>
    <property type="match status" value="1"/>
</dbReference>
<dbReference type="InterPro" id="IPR004358">
    <property type="entry name" value="Sig_transdc_His_kin-like_C"/>
</dbReference>
<dbReference type="RefSeq" id="WP_085096583.1">
    <property type="nucleotide sequence ID" value="NZ_FWZU01000001.1"/>
</dbReference>
<dbReference type="GO" id="GO:0005524">
    <property type="term" value="F:ATP binding"/>
    <property type="evidence" value="ECO:0007669"/>
    <property type="project" value="UniProtKB-KW"/>
</dbReference>
<feature type="domain" description="PAC" evidence="20">
    <location>
        <begin position="263"/>
        <end position="313"/>
    </location>
</feature>
<accession>A0A1X7C0J3</accession>
<evidence type="ECO:0000256" key="3">
    <source>
        <dbReference type="ARBA" id="ARBA00012438"/>
    </source>
</evidence>
<dbReference type="GO" id="GO:0005886">
    <property type="term" value="C:plasma membrane"/>
    <property type="evidence" value="ECO:0007669"/>
    <property type="project" value="UniProtKB-SubCell"/>
</dbReference>
<feature type="modified residue" description="4-aspartylphosphate" evidence="17">
    <location>
        <position position="629"/>
    </location>
</feature>
<comment type="subunit">
    <text evidence="14">At low DSF concentrations, interacts with RpfF.</text>
</comment>
<reference evidence="23" key="1">
    <citation type="submission" date="2017-04" db="EMBL/GenBank/DDBJ databases">
        <authorList>
            <person name="Varghese N."/>
            <person name="Submissions S."/>
        </authorList>
    </citation>
    <scope>NUCLEOTIDE SEQUENCE [LARGE SCALE GENOMIC DNA]</scope>
    <source>
        <strain evidence="23">K3S</strain>
    </source>
</reference>
<dbReference type="InterPro" id="IPR036097">
    <property type="entry name" value="HisK_dim/P_sf"/>
</dbReference>
<evidence type="ECO:0000256" key="17">
    <source>
        <dbReference type="PROSITE-ProRule" id="PRU00169"/>
    </source>
</evidence>
<dbReference type="Gene3D" id="3.30.450.20">
    <property type="entry name" value="PAS domain"/>
    <property type="match status" value="1"/>
</dbReference>
<dbReference type="CDD" id="cd17546">
    <property type="entry name" value="REC_hyHK_CKI1_RcsC-like"/>
    <property type="match status" value="1"/>
</dbReference>
<evidence type="ECO:0000256" key="15">
    <source>
        <dbReference type="ARBA" id="ARBA00068150"/>
    </source>
</evidence>
<keyword evidence="9" id="KW-0418">Kinase</keyword>
<dbReference type="EMBL" id="FWZU01000001">
    <property type="protein sequence ID" value="SME87772.1"/>
    <property type="molecule type" value="Genomic_DNA"/>
</dbReference>
<evidence type="ECO:0000256" key="4">
    <source>
        <dbReference type="ARBA" id="ARBA00022475"/>
    </source>
</evidence>
<comment type="subcellular location">
    <subcellularLocation>
        <location evidence="2">Cell membrane</location>
        <topology evidence="2">Multi-pass membrane protein</topology>
    </subcellularLocation>
</comment>
<keyword evidence="11" id="KW-1133">Transmembrane helix</keyword>
<feature type="domain" description="Response regulatory" evidence="19">
    <location>
        <begin position="5"/>
        <end position="121"/>
    </location>
</feature>
<feature type="modified residue" description="Phosphohistidine" evidence="16">
    <location>
        <position position="769"/>
    </location>
</feature>
<dbReference type="FunFam" id="1.10.287.130:FF:000002">
    <property type="entry name" value="Two-component osmosensing histidine kinase"/>
    <property type="match status" value="1"/>
</dbReference>
<evidence type="ECO:0000259" key="20">
    <source>
        <dbReference type="PROSITE" id="PS50113"/>
    </source>
</evidence>
<dbReference type="SUPFAM" id="SSF55874">
    <property type="entry name" value="ATPase domain of HSP90 chaperone/DNA topoisomerase II/histidine kinase"/>
    <property type="match status" value="1"/>
</dbReference>
<evidence type="ECO:0000256" key="7">
    <source>
        <dbReference type="ARBA" id="ARBA00022692"/>
    </source>
</evidence>
<feature type="modified residue" description="4-aspartylphosphate" evidence="17">
    <location>
        <position position="54"/>
    </location>
</feature>
<dbReference type="CDD" id="cd00088">
    <property type="entry name" value="HPT"/>
    <property type="match status" value="1"/>
</dbReference>
<dbReference type="InterPro" id="IPR035965">
    <property type="entry name" value="PAS-like_dom_sf"/>
</dbReference>
<dbReference type="FunFam" id="3.30.565.10:FF:000010">
    <property type="entry name" value="Sensor histidine kinase RcsC"/>
    <property type="match status" value="1"/>
</dbReference>
<dbReference type="SMART" id="SM00388">
    <property type="entry name" value="HisKA"/>
    <property type="match status" value="1"/>
</dbReference>
<evidence type="ECO:0000256" key="9">
    <source>
        <dbReference type="ARBA" id="ARBA00022777"/>
    </source>
</evidence>
<evidence type="ECO:0000256" key="12">
    <source>
        <dbReference type="ARBA" id="ARBA00023012"/>
    </source>
</evidence>
<dbReference type="PRINTS" id="PR00344">
    <property type="entry name" value="BCTRLSENSOR"/>
</dbReference>
<keyword evidence="8" id="KW-0547">Nucleotide-binding</keyword>
<dbReference type="Proteomes" id="UP000192906">
    <property type="component" value="Unassembled WGS sequence"/>
</dbReference>
<dbReference type="InterPro" id="IPR008207">
    <property type="entry name" value="Sig_transdc_His_kin_Hpt_dom"/>
</dbReference>
<dbReference type="SMART" id="SM00387">
    <property type="entry name" value="HATPase_c"/>
    <property type="match status" value="1"/>
</dbReference>
<feature type="domain" description="Histidine kinase" evidence="18">
    <location>
        <begin position="331"/>
        <end position="554"/>
    </location>
</feature>
<dbReference type="SUPFAM" id="SSF47226">
    <property type="entry name" value="Histidine-containing phosphotransfer domain, HPT domain"/>
    <property type="match status" value="1"/>
</dbReference>
<dbReference type="SMART" id="SM00448">
    <property type="entry name" value="REC"/>
    <property type="match status" value="2"/>
</dbReference>
<keyword evidence="5 17" id="KW-0597">Phosphoprotein</keyword>
<sequence>MSNYHILVVEDSLTQAVKLEYFLFGKGFRVSLASDGEKALRILGDKKIDLVISDVVMPGMDGYELCEKIRSNREHKTVPVILLTSLSDPGDIVRGLKSGATNFVTKPYDEAFLFSRIESVIKQSSFDSDSGIMQEVDFEFHGEKHSLKADFGQVFHLLLATYENTLLQSRQLDVANQKLIAREEQLSSVLASMSAKIAVLDTDEKLIVANDSWRDLFAPGRSEAEIEGLDFREAVTSSGCLVNELDILFEGVGAVVSGNTERFSLEFAIEGKGNGESFWHMLEVTPMRGRSGGAVASFIDITARKEMERELIKTRDAAEEASRFKSRFLASMSHEIRTPLNGIVGMTDLTLWSDLTELQAENLEIVRLSANQLLTLINDILDLSKVEARMLTLEMKEFRLHDSLRGIVKSMEPQAFGRGLILNIDIDEEVPEIVCGDEARLKQILYNLVGNSVKFTEQGGVFVQVSALDGTADKENVTLQISVRDTGIGIPDDKQALIFESFRQADDSTTRKFGGSGLGLAISRELVEMMGGFITVRSSEGYGSVFTFDVVLKRGDPANITLDNSDEGGKTSDNLRKSYRILVVEDNPINVRVASSLLKKMGHSVYVASNGLDAVRRLSVMNVDLVLMDLEMPEMDGFEAAKHIRSGESGELKKNIPIIAMSAHAMAGVRERCEQVGMDNYIAKPVQFSDLKEVIFQTVNVNSFPAQAQSDDHVSSVLDSDKAVKMYHGDEDLYHELCDMFIIEAPQDIKKISEAFTQNDFEIVKRIAHTLKSSCAAICATRAYEVAVQLEKAVLGKDSEAVYNLMEQISAEIEKVRAELRD</sequence>
<dbReference type="NCBIfam" id="TIGR00229">
    <property type="entry name" value="sensory_box"/>
    <property type="match status" value="1"/>
</dbReference>
<keyword evidence="7" id="KW-0812">Transmembrane</keyword>
<dbReference type="InterPro" id="IPR003661">
    <property type="entry name" value="HisK_dim/P_dom"/>
</dbReference>
<evidence type="ECO:0000256" key="6">
    <source>
        <dbReference type="ARBA" id="ARBA00022679"/>
    </source>
</evidence>
<dbReference type="InterPro" id="IPR011006">
    <property type="entry name" value="CheY-like_superfamily"/>
</dbReference>